<proteinExistence type="predicted"/>
<evidence type="ECO:0000256" key="1">
    <source>
        <dbReference type="SAM" id="Phobius"/>
    </source>
</evidence>
<evidence type="ECO:0000313" key="2">
    <source>
        <dbReference type="EMBL" id="PIS20719.1"/>
    </source>
</evidence>
<comment type="caution">
    <text evidence="2">The sequence shown here is derived from an EMBL/GenBank/DDBJ whole genome shotgun (WGS) entry which is preliminary data.</text>
</comment>
<feature type="transmembrane region" description="Helical" evidence="1">
    <location>
        <begin position="25"/>
        <end position="45"/>
    </location>
</feature>
<accession>A0A2H0X964</accession>
<keyword evidence="1" id="KW-0472">Membrane</keyword>
<sequence length="111" mass="12595">MDNLTVDQPISTFSKQQRIKKIQSYCSYGFGGLEVLLVIRFFFRLLGANIASPFVNFLYQVTYPFISIFQGIFKPLPAIGATVVEVETLVAVIMYGLMWFGVLQLVRTLMD</sequence>
<evidence type="ECO:0000313" key="3">
    <source>
        <dbReference type="Proteomes" id="UP000231414"/>
    </source>
</evidence>
<keyword evidence="1" id="KW-1133">Transmembrane helix</keyword>
<protein>
    <submittedName>
        <fullName evidence="2">YggT family protein</fullName>
    </submittedName>
</protein>
<dbReference type="AlphaFoldDB" id="A0A2H0X964"/>
<keyword evidence="1" id="KW-0812">Transmembrane</keyword>
<gene>
    <name evidence="2" type="ORF">COT52_02305</name>
</gene>
<dbReference type="EMBL" id="PEYW01000033">
    <property type="protein sequence ID" value="PIS20719.1"/>
    <property type="molecule type" value="Genomic_DNA"/>
</dbReference>
<dbReference type="Proteomes" id="UP000231414">
    <property type="component" value="Unassembled WGS sequence"/>
</dbReference>
<reference evidence="3" key="1">
    <citation type="submission" date="2017-09" db="EMBL/GenBank/DDBJ databases">
        <title>Depth-based differentiation of microbial function through sediment-hosted aquifers and enrichment of novel symbionts in the deep terrestrial subsurface.</title>
        <authorList>
            <person name="Probst A.J."/>
            <person name="Ladd B."/>
            <person name="Jarett J.K."/>
            <person name="Geller-Mcgrath D.E."/>
            <person name="Sieber C.M.K."/>
            <person name="Emerson J.B."/>
            <person name="Anantharaman K."/>
            <person name="Thomas B.C."/>
            <person name="Malmstrom R."/>
            <person name="Stieglmeier M."/>
            <person name="Klingl A."/>
            <person name="Woyke T."/>
            <person name="Ryan C.M."/>
            <person name="Banfield J.F."/>
        </authorList>
    </citation>
    <scope>NUCLEOTIDE SEQUENCE [LARGE SCALE GENOMIC DNA]</scope>
</reference>
<feature type="transmembrane region" description="Helical" evidence="1">
    <location>
        <begin position="88"/>
        <end position="106"/>
    </location>
</feature>
<name>A0A2H0X964_UNCKA</name>
<organism evidence="2 3">
    <name type="scientific">candidate division WWE3 bacterium CG08_land_8_20_14_0_20_43_13</name>
    <dbReference type="NCBI Taxonomy" id="1975087"/>
    <lineage>
        <taxon>Bacteria</taxon>
        <taxon>Katanobacteria</taxon>
    </lineage>
</organism>